<comment type="caution">
    <text evidence="9">The sequence shown here is derived from an EMBL/GenBank/DDBJ whole genome shotgun (WGS) entry which is preliminary data.</text>
</comment>
<feature type="domain" description="Aldehyde dehydrogenase" evidence="8">
    <location>
        <begin position="63"/>
        <end position="521"/>
    </location>
</feature>
<dbReference type="EC" id="1.2.1.88" evidence="2"/>
<dbReference type="PANTHER" id="PTHR42862">
    <property type="entry name" value="DELTA-1-PYRROLINE-5-CARBOXYLATE DEHYDROGENASE 1, ISOFORM A-RELATED"/>
    <property type="match status" value="1"/>
</dbReference>
<dbReference type="NCBIfam" id="NF002852">
    <property type="entry name" value="PRK03137.1"/>
    <property type="match status" value="1"/>
</dbReference>
<dbReference type="Gene3D" id="3.40.309.10">
    <property type="entry name" value="Aldehyde Dehydrogenase, Chain A, domain 2"/>
    <property type="match status" value="1"/>
</dbReference>
<dbReference type="GO" id="GO:0009898">
    <property type="term" value="C:cytoplasmic side of plasma membrane"/>
    <property type="evidence" value="ECO:0007669"/>
    <property type="project" value="TreeGrafter"/>
</dbReference>
<dbReference type="FunFam" id="3.40.309.10:FF:000005">
    <property type="entry name" value="1-pyrroline-5-carboxylate dehydrogenase 1"/>
    <property type="match status" value="1"/>
</dbReference>
<organism evidence="9 10">
    <name type="scientific">Anaerobaca lacustris</name>
    <dbReference type="NCBI Taxonomy" id="3044600"/>
    <lineage>
        <taxon>Bacteria</taxon>
        <taxon>Pseudomonadati</taxon>
        <taxon>Planctomycetota</taxon>
        <taxon>Phycisphaerae</taxon>
        <taxon>Sedimentisphaerales</taxon>
        <taxon>Anaerobacaceae</taxon>
        <taxon>Anaerobaca</taxon>
    </lineage>
</organism>
<dbReference type="InterPro" id="IPR016162">
    <property type="entry name" value="Ald_DH_N"/>
</dbReference>
<dbReference type="CDD" id="cd07124">
    <property type="entry name" value="ALDH_PutA-P5CDH-RocA"/>
    <property type="match status" value="1"/>
</dbReference>
<dbReference type="GO" id="GO:0010133">
    <property type="term" value="P:L-proline catabolic process to L-glutamate"/>
    <property type="evidence" value="ECO:0007669"/>
    <property type="project" value="TreeGrafter"/>
</dbReference>
<keyword evidence="4" id="KW-0520">NAD</keyword>
<evidence type="ECO:0000256" key="7">
    <source>
        <dbReference type="ARBA" id="ARBA00061617"/>
    </source>
</evidence>
<dbReference type="InterPro" id="IPR016161">
    <property type="entry name" value="Ald_DH/histidinol_DH"/>
</dbReference>
<dbReference type="FunFam" id="3.40.605.10:FF:000045">
    <property type="entry name" value="1-pyrroline-5-carboxylate dehydrogenase 1"/>
    <property type="match status" value="1"/>
</dbReference>
<dbReference type="SUPFAM" id="SSF53720">
    <property type="entry name" value="ALDH-like"/>
    <property type="match status" value="1"/>
</dbReference>
<accession>A0AAW6TVD0</accession>
<evidence type="ECO:0000256" key="4">
    <source>
        <dbReference type="ARBA" id="ARBA00023027"/>
    </source>
</evidence>
<dbReference type="InterPro" id="IPR016163">
    <property type="entry name" value="Ald_DH_C"/>
</dbReference>
<dbReference type="InterPro" id="IPR015590">
    <property type="entry name" value="Aldehyde_DH_dom"/>
</dbReference>
<comment type="catalytic activity">
    <reaction evidence="6">
        <text>L-glutamate 5-semialdehyde + NAD(+) + H2O = L-glutamate + NADH + 2 H(+)</text>
        <dbReference type="Rhea" id="RHEA:30235"/>
        <dbReference type="ChEBI" id="CHEBI:15377"/>
        <dbReference type="ChEBI" id="CHEBI:15378"/>
        <dbReference type="ChEBI" id="CHEBI:29985"/>
        <dbReference type="ChEBI" id="CHEBI:57540"/>
        <dbReference type="ChEBI" id="CHEBI:57945"/>
        <dbReference type="ChEBI" id="CHEBI:58066"/>
        <dbReference type="EC" id="1.2.1.88"/>
    </reaction>
</comment>
<proteinExistence type="inferred from homology"/>
<reference evidence="9" key="1">
    <citation type="submission" date="2023-05" db="EMBL/GenBank/DDBJ databases">
        <title>Anaerotaeda fermentans gen. nov., sp. nov., a novel anaerobic planctomycete of the new family within the order Sedimentisphaerales isolated from Taman Peninsula, Russia.</title>
        <authorList>
            <person name="Khomyakova M.A."/>
            <person name="Merkel A.Y."/>
            <person name="Slobodkin A.I."/>
        </authorList>
    </citation>
    <scope>NUCLEOTIDE SEQUENCE</scope>
    <source>
        <strain evidence="9">M17dextr</strain>
    </source>
</reference>
<dbReference type="PROSITE" id="PS00070">
    <property type="entry name" value="ALDEHYDE_DEHYDR_CYS"/>
    <property type="match status" value="1"/>
</dbReference>
<keyword evidence="10" id="KW-1185">Reference proteome</keyword>
<evidence type="ECO:0000256" key="3">
    <source>
        <dbReference type="ARBA" id="ARBA00023002"/>
    </source>
</evidence>
<evidence type="ECO:0000313" key="9">
    <source>
        <dbReference type="EMBL" id="MDI6448214.1"/>
    </source>
</evidence>
<dbReference type="EMBL" id="JASCXX010000003">
    <property type="protein sequence ID" value="MDI6448214.1"/>
    <property type="molecule type" value="Genomic_DNA"/>
</dbReference>
<dbReference type="InterPro" id="IPR005932">
    <property type="entry name" value="RocA"/>
</dbReference>
<protein>
    <recommendedName>
        <fullName evidence="5">L-glutamate gamma-semialdehyde dehydrogenase</fullName>
        <ecNumber evidence="2">1.2.1.88</ecNumber>
    </recommendedName>
    <alternativeName>
        <fullName evidence="5">L-glutamate gamma-semialdehyde dehydrogenase</fullName>
    </alternativeName>
</protein>
<dbReference type="GO" id="GO:0004657">
    <property type="term" value="F:proline dehydrogenase activity"/>
    <property type="evidence" value="ECO:0007669"/>
    <property type="project" value="UniProtKB-ARBA"/>
</dbReference>
<evidence type="ECO:0000256" key="2">
    <source>
        <dbReference type="ARBA" id="ARBA00012884"/>
    </source>
</evidence>
<evidence type="ECO:0000256" key="5">
    <source>
        <dbReference type="ARBA" id="ARBA00032259"/>
    </source>
</evidence>
<comment type="pathway">
    <text evidence="1">Amino-acid degradation; L-proline degradation into L-glutamate; L-glutamate from L-proline: step 2/2.</text>
</comment>
<dbReference type="Proteomes" id="UP001431776">
    <property type="component" value="Unassembled WGS sequence"/>
</dbReference>
<dbReference type="Pfam" id="PF00171">
    <property type="entry name" value="Aldedh"/>
    <property type="match status" value="1"/>
</dbReference>
<dbReference type="AlphaFoldDB" id="A0AAW6TVD0"/>
<gene>
    <name evidence="9" type="ORF">QJ522_04075</name>
</gene>
<keyword evidence="3" id="KW-0560">Oxidoreductase</keyword>
<dbReference type="InterPro" id="IPR016160">
    <property type="entry name" value="Ald_DH_CS_CYS"/>
</dbReference>
<name>A0AAW6TVD0_9BACT</name>
<sequence length="526" mass="57474">MTASRIPSASAMDLPPFANEPIFPGVDDPKMREAFPRAIAQVRKQLGRTYPLYIDGRDVTTPNTLDSVNPADPDEIVGKVCQAGVKEAEAALDAAERALETWRDVDPSQRAMYLVKAAELTRRRMFEYAAWQVLEEGKQWAQAYNDVAEGIDFLEYYAREMVRLGAAQDMGSYAGESNFCFYQPKGVAVVIAPWNFPFAIGCGMCAAAIVAGNPVVFKPSSQSSVVGHHLVEIFREVGLPAGVFNYVPGPGSQIGDLLVDSPKVAVIAFTGSMSVGLRIVERAGRTPENQPSVKHVICEMGGKNAIVIDEEFDEEAAIRDVLYSAFGYQGQKCSACSRLIVVDKVYDRFVPKLVEAAKKLKIGPAEDPSNYMGPVIDAKAQRTILQYVELAGKEGTVLYRSAVPDKGYYVPMTLVEGITPQKRLGQEEVFGPVLSIMRAKDFDEALAWANSTRFALTGAVFSRNEEHLRTAVRQFRVGNLYLNRASVGALVKVQPFGGFKMSGAGTKAGGPDYLLHFMDPRCVTQP</sequence>
<evidence type="ECO:0000256" key="6">
    <source>
        <dbReference type="ARBA" id="ARBA00048142"/>
    </source>
</evidence>
<dbReference type="PANTHER" id="PTHR42862:SF1">
    <property type="entry name" value="DELTA-1-PYRROLINE-5-CARBOXYLATE DEHYDROGENASE 2, ISOFORM A-RELATED"/>
    <property type="match status" value="1"/>
</dbReference>
<dbReference type="Gene3D" id="3.40.605.10">
    <property type="entry name" value="Aldehyde Dehydrogenase, Chain A, domain 1"/>
    <property type="match status" value="1"/>
</dbReference>
<dbReference type="InterPro" id="IPR050485">
    <property type="entry name" value="Proline_metab_enzyme"/>
</dbReference>
<evidence type="ECO:0000259" key="8">
    <source>
        <dbReference type="Pfam" id="PF00171"/>
    </source>
</evidence>
<comment type="similarity">
    <text evidence="7">Belongs to the aldehyde dehydrogenase family. RocA subfamily.</text>
</comment>
<evidence type="ECO:0000256" key="1">
    <source>
        <dbReference type="ARBA" id="ARBA00004786"/>
    </source>
</evidence>
<evidence type="ECO:0000313" key="10">
    <source>
        <dbReference type="Proteomes" id="UP001431776"/>
    </source>
</evidence>
<dbReference type="GO" id="GO:0003842">
    <property type="term" value="F:L-glutamate gamma-semialdehyde dehydrogenase activity"/>
    <property type="evidence" value="ECO:0007669"/>
    <property type="project" value="UniProtKB-EC"/>
</dbReference>